<proteinExistence type="predicted"/>
<accession>A0A285JNM1</accession>
<dbReference type="Gene3D" id="1.10.357.10">
    <property type="entry name" value="Tetracycline Repressor, domain 2"/>
    <property type="match status" value="1"/>
</dbReference>
<keyword evidence="2" id="KW-1185">Reference proteome</keyword>
<organism evidence="1 2">
    <name type="scientific">Paractinoplanes atraurantiacus</name>
    <dbReference type="NCBI Taxonomy" id="1036182"/>
    <lineage>
        <taxon>Bacteria</taxon>
        <taxon>Bacillati</taxon>
        <taxon>Actinomycetota</taxon>
        <taxon>Actinomycetes</taxon>
        <taxon>Micromonosporales</taxon>
        <taxon>Micromonosporaceae</taxon>
        <taxon>Paractinoplanes</taxon>
    </lineage>
</organism>
<protein>
    <submittedName>
        <fullName evidence="1">DNA-binding transcriptional regulator, AcrR family</fullName>
    </submittedName>
</protein>
<keyword evidence="1" id="KW-0238">DNA-binding</keyword>
<gene>
    <name evidence="1" type="ORF">SAMN05421748_122160</name>
</gene>
<dbReference type="RefSeq" id="WP_097326370.1">
    <property type="nucleotide sequence ID" value="NZ_OBDY01000022.1"/>
</dbReference>
<reference evidence="1 2" key="1">
    <citation type="submission" date="2017-09" db="EMBL/GenBank/DDBJ databases">
        <authorList>
            <person name="Ehlers B."/>
            <person name="Leendertz F.H."/>
        </authorList>
    </citation>
    <scope>NUCLEOTIDE SEQUENCE [LARGE SCALE GENOMIC DNA]</scope>
    <source>
        <strain evidence="1 2">CGMCC 4.6857</strain>
    </source>
</reference>
<dbReference type="Proteomes" id="UP000219612">
    <property type="component" value="Unassembled WGS sequence"/>
</dbReference>
<name>A0A285JNM1_9ACTN</name>
<dbReference type="OrthoDB" id="3217159at2"/>
<dbReference type="SUPFAM" id="SSF46689">
    <property type="entry name" value="Homeodomain-like"/>
    <property type="match status" value="1"/>
</dbReference>
<evidence type="ECO:0000313" key="1">
    <source>
        <dbReference type="EMBL" id="SNY61407.1"/>
    </source>
</evidence>
<sequence length="193" mass="21063">MPYESTGRTGQKSRTRQSLVTATQALLAAGLTPKVEDAAAHAGISRTTAYRYFPSQRSLLQAAHLWPETLLPPDPPADPRERLDAVVSAFTAYNFNRESQLRTSLRLSLEPAAEQPPLRQGRAIGWIAEALEPLRDTHPHVEIHRLAVAIRSATGIETLIWLTDIAGYDHAQAADTVLATARALFDAAVRVPA</sequence>
<dbReference type="EMBL" id="OBDY01000022">
    <property type="protein sequence ID" value="SNY61407.1"/>
    <property type="molecule type" value="Genomic_DNA"/>
</dbReference>
<evidence type="ECO:0000313" key="2">
    <source>
        <dbReference type="Proteomes" id="UP000219612"/>
    </source>
</evidence>
<dbReference type="AlphaFoldDB" id="A0A285JNM1"/>
<dbReference type="GO" id="GO:0003677">
    <property type="term" value="F:DNA binding"/>
    <property type="evidence" value="ECO:0007669"/>
    <property type="project" value="UniProtKB-KW"/>
</dbReference>
<dbReference type="InterPro" id="IPR009057">
    <property type="entry name" value="Homeodomain-like_sf"/>
</dbReference>